<keyword evidence="1" id="KW-0732">Signal</keyword>
<evidence type="ECO:0000313" key="2">
    <source>
        <dbReference type="EMBL" id="CAB9517176.1"/>
    </source>
</evidence>
<evidence type="ECO:0000313" key="3">
    <source>
        <dbReference type="Proteomes" id="UP001153069"/>
    </source>
</evidence>
<dbReference type="AlphaFoldDB" id="A0A9N8E9E2"/>
<dbReference type="EMBL" id="CAICTM010000835">
    <property type="protein sequence ID" value="CAB9517176.1"/>
    <property type="molecule type" value="Genomic_DNA"/>
</dbReference>
<reference evidence="2" key="1">
    <citation type="submission" date="2020-06" db="EMBL/GenBank/DDBJ databases">
        <authorList>
            <consortium name="Plant Systems Biology data submission"/>
        </authorList>
    </citation>
    <scope>NUCLEOTIDE SEQUENCE</scope>
    <source>
        <strain evidence="2">D6</strain>
    </source>
</reference>
<organism evidence="2 3">
    <name type="scientific">Seminavis robusta</name>
    <dbReference type="NCBI Taxonomy" id="568900"/>
    <lineage>
        <taxon>Eukaryota</taxon>
        <taxon>Sar</taxon>
        <taxon>Stramenopiles</taxon>
        <taxon>Ochrophyta</taxon>
        <taxon>Bacillariophyta</taxon>
        <taxon>Bacillariophyceae</taxon>
        <taxon>Bacillariophycidae</taxon>
        <taxon>Naviculales</taxon>
        <taxon>Naviculaceae</taxon>
        <taxon>Seminavis</taxon>
    </lineage>
</organism>
<protein>
    <submittedName>
        <fullName evidence="2">Uncharacterized protein</fullName>
    </submittedName>
</protein>
<feature type="chain" id="PRO_5040258063" evidence="1">
    <location>
        <begin position="19"/>
        <end position="129"/>
    </location>
</feature>
<evidence type="ECO:0000256" key="1">
    <source>
        <dbReference type="SAM" id="SignalP"/>
    </source>
</evidence>
<name>A0A9N8E9E2_9STRA</name>
<gene>
    <name evidence="2" type="ORF">SEMRO_836_G209050.1</name>
</gene>
<keyword evidence="3" id="KW-1185">Reference proteome</keyword>
<accession>A0A9N8E9E2</accession>
<sequence>MRSSLLWLVLFLVSGAHGACSGEFENCVVSRDCCGNHLSCETGNWAVTTDSTCLSERSVLLEALPREEKLDLLVQFYSNLHFEERRKSKEEVEKLFDKNSRSFAKLVSRIEKHYKMPVSTIERTGKEEL</sequence>
<proteinExistence type="predicted"/>
<comment type="caution">
    <text evidence="2">The sequence shown here is derived from an EMBL/GenBank/DDBJ whole genome shotgun (WGS) entry which is preliminary data.</text>
</comment>
<dbReference type="Proteomes" id="UP001153069">
    <property type="component" value="Unassembled WGS sequence"/>
</dbReference>
<feature type="signal peptide" evidence="1">
    <location>
        <begin position="1"/>
        <end position="18"/>
    </location>
</feature>